<protein>
    <submittedName>
        <fullName evidence="2">Uncharacterized protein</fullName>
    </submittedName>
</protein>
<name>A0A8T0NDV7_PANVG</name>
<dbReference type="AlphaFoldDB" id="A0A8T0NDV7"/>
<accession>A0A8T0NDV7</accession>
<feature type="compositionally biased region" description="Polar residues" evidence="1">
    <location>
        <begin position="150"/>
        <end position="160"/>
    </location>
</feature>
<reference evidence="2 3" key="1">
    <citation type="submission" date="2020-05" db="EMBL/GenBank/DDBJ databases">
        <title>WGS assembly of Panicum virgatum.</title>
        <authorList>
            <person name="Lovell J.T."/>
            <person name="Jenkins J."/>
            <person name="Shu S."/>
            <person name="Juenger T.E."/>
            <person name="Schmutz J."/>
        </authorList>
    </citation>
    <scope>NUCLEOTIDE SEQUENCE [LARGE SCALE GENOMIC DNA]</scope>
    <source>
        <strain evidence="3">cv. AP13</strain>
    </source>
</reference>
<evidence type="ECO:0000313" key="2">
    <source>
        <dbReference type="EMBL" id="KAG2545114.1"/>
    </source>
</evidence>
<comment type="caution">
    <text evidence="2">The sequence shown here is derived from an EMBL/GenBank/DDBJ whole genome shotgun (WGS) entry which is preliminary data.</text>
</comment>
<dbReference type="Proteomes" id="UP000823388">
    <property type="component" value="Chromosome 9K"/>
</dbReference>
<gene>
    <name evidence="2" type="ORF">PVAP13_9KG407852</name>
</gene>
<feature type="region of interest" description="Disordered" evidence="1">
    <location>
        <begin position="145"/>
        <end position="238"/>
    </location>
</feature>
<evidence type="ECO:0000313" key="3">
    <source>
        <dbReference type="Proteomes" id="UP000823388"/>
    </source>
</evidence>
<evidence type="ECO:0000256" key="1">
    <source>
        <dbReference type="SAM" id="MobiDB-lite"/>
    </source>
</evidence>
<feature type="compositionally biased region" description="Basic residues" evidence="1">
    <location>
        <begin position="215"/>
        <end position="230"/>
    </location>
</feature>
<keyword evidence="3" id="KW-1185">Reference proteome</keyword>
<proteinExistence type="predicted"/>
<feature type="compositionally biased region" description="Basic and acidic residues" evidence="1">
    <location>
        <begin position="97"/>
        <end position="106"/>
    </location>
</feature>
<sequence length="238" mass="25442">MQKVVGQLSESLTEALSAYISTQEGANDKQACDGQKPATEEVRATSHKARTSDTCGNMKDSHDSGVHVQTNFGKKLTRSERTSEPIGQWAAKPSIGKRHDPDKPCTEDEDAAKVSPVFDATPATAKTPSPDVKCSIGPKCNTGCWVGDSIKSTTPSAQSDEGTEYSKPNFDVTPENRGGAPEYARTTSDGGDDVVQSMAGRERSKACSNQGWSPRIKKGAVKPSVQKRKRSPDSSVPR</sequence>
<dbReference type="EMBL" id="CM029053">
    <property type="protein sequence ID" value="KAG2545114.1"/>
    <property type="molecule type" value="Genomic_DNA"/>
</dbReference>
<feature type="region of interest" description="Disordered" evidence="1">
    <location>
        <begin position="22"/>
        <end position="133"/>
    </location>
</feature>
<organism evidence="2 3">
    <name type="scientific">Panicum virgatum</name>
    <name type="common">Blackwell switchgrass</name>
    <dbReference type="NCBI Taxonomy" id="38727"/>
    <lineage>
        <taxon>Eukaryota</taxon>
        <taxon>Viridiplantae</taxon>
        <taxon>Streptophyta</taxon>
        <taxon>Embryophyta</taxon>
        <taxon>Tracheophyta</taxon>
        <taxon>Spermatophyta</taxon>
        <taxon>Magnoliopsida</taxon>
        <taxon>Liliopsida</taxon>
        <taxon>Poales</taxon>
        <taxon>Poaceae</taxon>
        <taxon>PACMAD clade</taxon>
        <taxon>Panicoideae</taxon>
        <taxon>Panicodae</taxon>
        <taxon>Paniceae</taxon>
        <taxon>Panicinae</taxon>
        <taxon>Panicum</taxon>
        <taxon>Panicum sect. Hiantes</taxon>
    </lineage>
</organism>